<protein>
    <submittedName>
        <fullName evidence="4">Uncharacterized protein</fullName>
    </submittedName>
</protein>
<dbReference type="Gene3D" id="1.25.40.20">
    <property type="entry name" value="Ankyrin repeat-containing domain"/>
    <property type="match status" value="1"/>
</dbReference>
<dbReference type="InterPro" id="IPR002110">
    <property type="entry name" value="Ankyrin_rpt"/>
</dbReference>
<dbReference type="Proteomes" id="UP000240009">
    <property type="component" value="Unassembled WGS sequence"/>
</dbReference>
<dbReference type="EMBL" id="PUIA01000074">
    <property type="protein sequence ID" value="PQO25723.1"/>
    <property type="molecule type" value="Genomic_DNA"/>
</dbReference>
<keyword evidence="1" id="KW-0677">Repeat</keyword>
<dbReference type="SUPFAM" id="SSF48403">
    <property type="entry name" value="Ankyrin repeat"/>
    <property type="match status" value="1"/>
</dbReference>
<organism evidence="4 5">
    <name type="scientific">Blastopirellula marina</name>
    <dbReference type="NCBI Taxonomy" id="124"/>
    <lineage>
        <taxon>Bacteria</taxon>
        <taxon>Pseudomonadati</taxon>
        <taxon>Planctomycetota</taxon>
        <taxon>Planctomycetia</taxon>
        <taxon>Pirellulales</taxon>
        <taxon>Pirellulaceae</taxon>
        <taxon>Blastopirellula</taxon>
    </lineage>
</organism>
<dbReference type="PANTHER" id="PTHR24171:SF9">
    <property type="entry name" value="ANKYRIN REPEAT DOMAIN-CONTAINING PROTEIN 39"/>
    <property type="match status" value="1"/>
</dbReference>
<dbReference type="SMART" id="SM00248">
    <property type="entry name" value="ANK"/>
    <property type="match status" value="4"/>
</dbReference>
<dbReference type="PROSITE" id="PS50297">
    <property type="entry name" value="ANK_REP_REGION"/>
    <property type="match status" value="3"/>
</dbReference>
<comment type="caution">
    <text evidence="4">The sequence shown here is derived from an EMBL/GenBank/DDBJ whole genome shotgun (WGS) entry which is preliminary data.</text>
</comment>
<dbReference type="Pfam" id="PF00023">
    <property type="entry name" value="Ank"/>
    <property type="match status" value="1"/>
</dbReference>
<name>A0A2S8F0R2_9BACT</name>
<dbReference type="PROSITE" id="PS50088">
    <property type="entry name" value="ANK_REPEAT"/>
    <property type="match status" value="3"/>
</dbReference>
<evidence type="ECO:0000256" key="1">
    <source>
        <dbReference type="ARBA" id="ARBA00022737"/>
    </source>
</evidence>
<reference evidence="4 5" key="1">
    <citation type="submission" date="2018-02" db="EMBL/GenBank/DDBJ databases">
        <title>Comparative genomes isolates from brazilian mangrove.</title>
        <authorList>
            <person name="Araujo J.E."/>
            <person name="Taketani R.G."/>
            <person name="Silva M.C.P."/>
            <person name="Loureco M.V."/>
            <person name="Andreote F.D."/>
        </authorList>
    </citation>
    <scope>NUCLEOTIDE SEQUENCE [LARGE SCALE GENOMIC DNA]</scope>
    <source>
        <strain evidence="4 5">HEX-2 MGV</strain>
    </source>
</reference>
<dbReference type="PANTHER" id="PTHR24171">
    <property type="entry name" value="ANKYRIN REPEAT DOMAIN-CONTAINING PROTEIN 39-RELATED"/>
    <property type="match status" value="1"/>
</dbReference>
<keyword evidence="2 3" id="KW-0040">ANK repeat</keyword>
<dbReference type="OrthoDB" id="260067at2"/>
<dbReference type="InterPro" id="IPR036770">
    <property type="entry name" value="Ankyrin_rpt-contain_sf"/>
</dbReference>
<evidence type="ECO:0000313" key="5">
    <source>
        <dbReference type="Proteomes" id="UP000240009"/>
    </source>
</evidence>
<feature type="repeat" description="ANK" evidence="3">
    <location>
        <begin position="76"/>
        <end position="108"/>
    </location>
</feature>
<dbReference type="AlphaFoldDB" id="A0A2S8F0R2"/>
<dbReference type="Pfam" id="PF12796">
    <property type="entry name" value="Ank_2"/>
    <property type="match status" value="1"/>
</dbReference>
<evidence type="ECO:0000256" key="3">
    <source>
        <dbReference type="PROSITE-ProRule" id="PRU00023"/>
    </source>
</evidence>
<accession>A0A2S8F0R2</accession>
<proteinExistence type="predicted"/>
<evidence type="ECO:0000256" key="2">
    <source>
        <dbReference type="ARBA" id="ARBA00023043"/>
    </source>
</evidence>
<gene>
    <name evidence="4" type="ORF">C5Y96_23205</name>
</gene>
<evidence type="ECO:0000313" key="4">
    <source>
        <dbReference type="EMBL" id="PQO25723.1"/>
    </source>
</evidence>
<sequence length="229" mass="25796">MQYRCPLCQTNGVVPDKARGHEVLCLKCREHFFIPDQSLEERIKLGIFYAARRNDGEVIIALAESGANLDVQEPDTGHTPLHIASYYGKLYAGRELIQKGASLEIRASKTVQTPLFYAARENNPKIVCWLLERGAQPNCQDPDGTTPLHWAARKGYLEVARALVDGGADHRVENHTGLRPLQFAVSYHQPDLRDYLISVERATQFMQNQRTKANTKKGTLNKFLFGFGE</sequence>
<feature type="repeat" description="ANK" evidence="3">
    <location>
        <begin position="143"/>
        <end position="175"/>
    </location>
</feature>
<feature type="repeat" description="ANK" evidence="3">
    <location>
        <begin position="110"/>
        <end position="142"/>
    </location>
</feature>
<dbReference type="RefSeq" id="WP_105358392.1">
    <property type="nucleotide sequence ID" value="NZ_PUIA01000074.1"/>
</dbReference>